<dbReference type="AlphaFoldDB" id="A0A4D7AYI4"/>
<sequence>MTSIKQKAALASIAITIALTLAKLAVGLASGSIAILAEAAHGLVDTAATLLTFYAVRLADKPADEEHQYGHGKVESIAALAETAFLFLVSGIVVTEALRRLADGGATVEVTPVMALLMAAVIAVDFWRSRIMGRIAKQTHSHALESGALHFTADMGSSAVVLAGLVFVWLGYPKADAIAAILVAVFICAMSWRLGRRTIDALMDAAPKGATEAITAAVDGVPGVVAVDQIRLRQVGPEVLAEILVRVSRALPLERVAELKARIAAAAISAHPGTRPTVTANPVALDDETVLEQVHLIARTENLAVHHVTVQRLGGRLCIGLDLEVDGVMTLGVAHEIASRLEQAIRGELGEDVEVETHIEPLQAELLAGSDCEPDLVTDIARSLATLADETGLITDVHSVRARSTEAGLVVIYHCRADPALPVARVHEAVDQIERRFRRAHPKVLRVVGHTEPPRTWTPSLGPA</sequence>
<evidence type="ECO:0000313" key="10">
    <source>
        <dbReference type="EMBL" id="QCI66564.1"/>
    </source>
</evidence>
<reference evidence="10 11" key="1">
    <citation type="submission" date="2019-04" db="EMBL/GenBank/DDBJ databases">
        <title>Phreatobacter aquaticus sp. nov.</title>
        <authorList>
            <person name="Choi A."/>
        </authorList>
    </citation>
    <scope>NUCLEOTIDE SEQUENCE [LARGE SCALE GENOMIC DNA]</scope>
    <source>
        <strain evidence="10 11">KCTC 52518</strain>
    </source>
</reference>
<dbReference type="InterPro" id="IPR050291">
    <property type="entry name" value="CDF_Transporter"/>
</dbReference>
<comment type="similarity">
    <text evidence="2">Belongs to the cation diffusion facilitator (CDF) transporter (TC 2.A.4) family.</text>
</comment>
<organism evidence="10 11">
    <name type="scientific">Phreatobacter stygius</name>
    <dbReference type="NCBI Taxonomy" id="1940610"/>
    <lineage>
        <taxon>Bacteria</taxon>
        <taxon>Pseudomonadati</taxon>
        <taxon>Pseudomonadota</taxon>
        <taxon>Alphaproteobacteria</taxon>
        <taxon>Hyphomicrobiales</taxon>
        <taxon>Phreatobacteraceae</taxon>
        <taxon>Phreatobacter</taxon>
    </lineage>
</organism>
<dbReference type="Proteomes" id="UP000298781">
    <property type="component" value="Chromosome"/>
</dbReference>
<dbReference type="GO" id="GO:0006882">
    <property type="term" value="P:intracellular zinc ion homeostasis"/>
    <property type="evidence" value="ECO:0007669"/>
    <property type="project" value="TreeGrafter"/>
</dbReference>
<dbReference type="KEGG" id="pstg:E8M01_21430"/>
<name>A0A4D7AYI4_9HYPH</name>
<keyword evidence="11" id="KW-1185">Reference proteome</keyword>
<keyword evidence="5 7" id="KW-1133">Transmembrane helix</keyword>
<keyword evidence="3" id="KW-0813">Transport</keyword>
<evidence type="ECO:0000256" key="2">
    <source>
        <dbReference type="ARBA" id="ARBA00008114"/>
    </source>
</evidence>
<dbReference type="Pfam" id="PF16916">
    <property type="entry name" value="ZT_dimer"/>
    <property type="match status" value="3"/>
</dbReference>
<dbReference type="PANTHER" id="PTHR43840">
    <property type="entry name" value="MITOCHONDRIAL METAL TRANSPORTER 1-RELATED"/>
    <property type="match status" value="1"/>
</dbReference>
<dbReference type="InterPro" id="IPR027469">
    <property type="entry name" value="Cation_efflux_TMD_sf"/>
</dbReference>
<feature type="domain" description="Cation efflux protein transmembrane" evidence="8">
    <location>
        <begin position="10"/>
        <end position="203"/>
    </location>
</feature>
<feature type="transmembrane region" description="Helical" evidence="7">
    <location>
        <begin position="148"/>
        <end position="171"/>
    </location>
</feature>
<dbReference type="InterPro" id="IPR027470">
    <property type="entry name" value="Cation_efflux_CTD"/>
</dbReference>
<dbReference type="InterPro" id="IPR036837">
    <property type="entry name" value="Cation_efflux_CTD_sf"/>
</dbReference>
<evidence type="ECO:0000313" key="11">
    <source>
        <dbReference type="Proteomes" id="UP000298781"/>
    </source>
</evidence>
<dbReference type="GO" id="GO:0005886">
    <property type="term" value="C:plasma membrane"/>
    <property type="evidence" value="ECO:0007669"/>
    <property type="project" value="TreeGrafter"/>
</dbReference>
<evidence type="ECO:0000256" key="1">
    <source>
        <dbReference type="ARBA" id="ARBA00004141"/>
    </source>
</evidence>
<dbReference type="GO" id="GO:0015086">
    <property type="term" value="F:cadmium ion transmembrane transporter activity"/>
    <property type="evidence" value="ECO:0007669"/>
    <property type="project" value="TreeGrafter"/>
</dbReference>
<keyword evidence="6 7" id="KW-0472">Membrane</keyword>
<evidence type="ECO:0000256" key="7">
    <source>
        <dbReference type="SAM" id="Phobius"/>
    </source>
</evidence>
<evidence type="ECO:0000259" key="9">
    <source>
        <dbReference type="Pfam" id="PF16916"/>
    </source>
</evidence>
<dbReference type="RefSeq" id="WP_136962005.1">
    <property type="nucleotide sequence ID" value="NZ_CP039690.1"/>
</dbReference>
<feature type="transmembrane region" description="Helical" evidence="7">
    <location>
        <begin position="110"/>
        <end position="127"/>
    </location>
</feature>
<feature type="domain" description="Cation efflux protein cytoplasmic" evidence="9">
    <location>
        <begin position="303"/>
        <end position="361"/>
    </location>
</feature>
<feature type="transmembrane region" description="Helical" evidence="7">
    <location>
        <begin position="177"/>
        <end position="195"/>
    </location>
</feature>
<dbReference type="Gene3D" id="3.30.70.1350">
    <property type="entry name" value="Cation efflux protein, cytoplasmic domain"/>
    <property type="match status" value="3"/>
</dbReference>
<dbReference type="GO" id="GO:0015341">
    <property type="term" value="F:zinc efflux antiporter activity"/>
    <property type="evidence" value="ECO:0007669"/>
    <property type="project" value="TreeGrafter"/>
</dbReference>
<dbReference type="PANTHER" id="PTHR43840:SF15">
    <property type="entry name" value="MITOCHONDRIAL METAL TRANSPORTER 1-RELATED"/>
    <property type="match status" value="1"/>
</dbReference>
<gene>
    <name evidence="10" type="ORF">E8M01_21430</name>
</gene>
<evidence type="ECO:0000256" key="4">
    <source>
        <dbReference type="ARBA" id="ARBA00022692"/>
    </source>
</evidence>
<proteinExistence type="inferred from homology"/>
<dbReference type="GO" id="GO:0015093">
    <property type="term" value="F:ferrous iron transmembrane transporter activity"/>
    <property type="evidence" value="ECO:0007669"/>
    <property type="project" value="TreeGrafter"/>
</dbReference>
<dbReference type="InterPro" id="IPR058533">
    <property type="entry name" value="Cation_efflux_TM"/>
</dbReference>
<comment type="subcellular location">
    <subcellularLocation>
        <location evidence="1">Membrane</location>
        <topology evidence="1">Multi-pass membrane protein</topology>
    </subcellularLocation>
</comment>
<dbReference type="OrthoDB" id="9806522at2"/>
<dbReference type="InterPro" id="IPR002524">
    <property type="entry name" value="Cation_efflux"/>
</dbReference>
<dbReference type="Gene3D" id="1.20.1510.10">
    <property type="entry name" value="Cation efflux protein transmembrane domain"/>
    <property type="match status" value="1"/>
</dbReference>
<dbReference type="NCBIfam" id="TIGR01297">
    <property type="entry name" value="CDF"/>
    <property type="match status" value="1"/>
</dbReference>
<feature type="transmembrane region" description="Helical" evidence="7">
    <location>
        <begin position="77"/>
        <end position="98"/>
    </location>
</feature>
<dbReference type="SUPFAM" id="SSF160240">
    <property type="entry name" value="Cation efflux protein cytoplasmic domain-like"/>
    <property type="match status" value="3"/>
</dbReference>
<evidence type="ECO:0000259" key="8">
    <source>
        <dbReference type="Pfam" id="PF01545"/>
    </source>
</evidence>
<evidence type="ECO:0000256" key="3">
    <source>
        <dbReference type="ARBA" id="ARBA00022448"/>
    </source>
</evidence>
<evidence type="ECO:0000256" key="5">
    <source>
        <dbReference type="ARBA" id="ARBA00022989"/>
    </source>
</evidence>
<keyword evidence="4 7" id="KW-0812">Transmembrane</keyword>
<dbReference type="Pfam" id="PF01545">
    <property type="entry name" value="Cation_efflux"/>
    <property type="match status" value="1"/>
</dbReference>
<dbReference type="SUPFAM" id="SSF161111">
    <property type="entry name" value="Cation efflux protein transmembrane domain-like"/>
    <property type="match status" value="1"/>
</dbReference>
<accession>A0A4D7AYI4</accession>
<dbReference type="EMBL" id="CP039690">
    <property type="protein sequence ID" value="QCI66564.1"/>
    <property type="molecule type" value="Genomic_DNA"/>
</dbReference>
<feature type="domain" description="Cation efflux protein cytoplasmic" evidence="9">
    <location>
        <begin position="211"/>
        <end position="279"/>
    </location>
</feature>
<protein>
    <submittedName>
        <fullName evidence="10">Cation-efflux pump</fullName>
    </submittedName>
</protein>
<feature type="domain" description="Cation efflux protein cytoplasmic" evidence="9">
    <location>
        <begin position="391"/>
        <end position="453"/>
    </location>
</feature>
<evidence type="ECO:0000256" key="6">
    <source>
        <dbReference type="ARBA" id="ARBA00023136"/>
    </source>
</evidence>